<accession>A0A8R1EF78</accession>
<evidence type="ECO:0000256" key="1">
    <source>
        <dbReference type="SAM" id="MobiDB-lite"/>
    </source>
</evidence>
<proteinExistence type="predicted"/>
<dbReference type="SUPFAM" id="SSF49354">
    <property type="entry name" value="PapD-like"/>
    <property type="match status" value="1"/>
</dbReference>
<dbReference type="InterPro" id="IPR000535">
    <property type="entry name" value="MSP_dom"/>
</dbReference>
<reference evidence="3" key="2">
    <citation type="submission" date="2022-06" db="UniProtKB">
        <authorList>
            <consortium name="EnsemblMetazoa"/>
        </authorList>
    </citation>
    <scope>IDENTIFICATION</scope>
    <source>
        <strain evidence="3">DF5081</strain>
    </source>
</reference>
<dbReference type="PROSITE" id="PS50202">
    <property type="entry name" value="MSP"/>
    <property type="match status" value="1"/>
</dbReference>
<sequence length="236" mass="27745">MDPQYTDKSKEKLKDAEDEEKEAKFAVEMKCFPFVFDTKCVSFIGAIGEEECVAYFSIRNMRPTIECFKISVTKFPKMFRIDPVVGIIRGHEEREIAVKFIGPDAPPPFLVDLKIKAVRYVPNKNIPGSFSALDQFISSENLDMDFVFLDDYTVDRKRGRCDELWERHKTSVLHNAKLDIAEMEILHKERLYEKGTDYNPQWARKPTTMLTNKDYPNMKIDEYRRREEQSDTNFRN</sequence>
<dbReference type="AlphaFoldDB" id="A0A8R1EF78"/>
<dbReference type="InterPro" id="IPR008962">
    <property type="entry name" value="PapD-like_sf"/>
</dbReference>
<feature type="domain" description="MSP" evidence="2">
    <location>
        <begin position="28"/>
        <end position="183"/>
    </location>
</feature>
<feature type="region of interest" description="Disordered" evidence="1">
    <location>
        <begin position="213"/>
        <end position="236"/>
    </location>
</feature>
<dbReference type="EnsemblMetazoa" id="CJA32503.1">
    <property type="protein sequence ID" value="CJA32503.1"/>
    <property type="gene ID" value="WBGene00208350"/>
</dbReference>
<name>A0A8R1EF78_CAEJA</name>
<evidence type="ECO:0000259" key="2">
    <source>
        <dbReference type="PROSITE" id="PS50202"/>
    </source>
</evidence>
<dbReference type="Proteomes" id="UP000005237">
    <property type="component" value="Unassembled WGS sequence"/>
</dbReference>
<evidence type="ECO:0000313" key="3">
    <source>
        <dbReference type="EnsemblMetazoa" id="CJA32503.1"/>
    </source>
</evidence>
<evidence type="ECO:0000313" key="4">
    <source>
        <dbReference type="Proteomes" id="UP000005237"/>
    </source>
</evidence>
<protein>
    <submittedName>
        <fullName evidence="3">MSP domain-containing protein</fullName>
    </submittedName>
</protein>
<reference evidence="4" key="1">
    <citation type="submission" date="2010-08" db="EMBL/GenBank/DDBJ databases">
        <authorList>
            <consortium name="Caenorhabditis japonica Sequencing Consortium"/>
            <person name="Wilson R.K."/>
        </authorList>
    </citation>
    <scope>NUCLEOTIDE SEQUENCE [LARGE SCALE GENOMIC DNA]</scope>
    <source>
        <strain evidence="4">DF5081</strain>
    </source>
</reference>
<keyword evidence="4" id="KW-1185">Reference proteome</keyword>
<feature type="compositionally biased region" description="Basic and acidic residues" evidence="1">
    <location>
        <begin position="219"/>
        <end position="229"/>
    </location>
</feature>
<organism evidence="3 4">
    <name type="scientific">Caenorhabditis japonica</name>
    <dbReference type="NCBI Taxonomy" id="281687"/>
    <lineage>
        <taxon>Eukaryota</taxon>
        <taxon>Metazoa</taxon>
        <taxon>Ecdysozoa</taxon>
        <taxon>Nematoda</taxon>
        <taxon>Chromadorea</taxon>
        <taxon>Rhabditida</taxon>
        <taxon>Rhabditina</taxon>
        <taxon>Rhabditomorpha</taxon>
        <taxon>Rhabditoidea</taxon>
        <taxon>Rhabditidae</taxon>
        <taxon>Peloderinae</taxon>
        <taxon>Caenorhabditis</taxon>
    </lineage>
</organism>